<dbReference type="InterPro" id="IPR001466">
    <property type="entry name" value="Beta-lactam-related"/>
</dbReference>
<dbReference type="PANTHER" id="PTHR46825:SF7">
    <property type="entry name" value="D-ALANYL-D-ALANINE CARBOXYPEPTIDASE"/>
    <property type="match status" value="1"/>
</dbReference>
<feature type="signal peptide" evidence="1">
    <location>
        <begin position="1"/>
        <end position="22"/>
    </location>
</feature>
<name>A0ABS3SB52_9ACTN</name>
<feature type="chain" id="PRO_5047132711" evidence="1">
    <location>
        <begin position="23"/>
        <end position="413"/>
    </location>
</feature>
<gene>
    <name evidence="3" type="ORF">J4709_48425</name>
</gene>
<evidence type="ECO:0000259" key="2">
    <source>
        <dbReference type="Pfam" id="PF00144"/>
    </source>
</evidence>
<proteinExistence type="predicted"/>
<dbReference type="PANTHER" id="PTHR46825">
    <property type="entry name" value="D-ALANYL-D-ALANINE-CARBOXYPEPTIDASE/ENDOPEPTIDASE AMPH"/>
    <property type="match status" value="1"/>
</dbReference>
<evidence type="ECO:0000313" key="4">
    <source>
        <dbReference type="Proteomes" id="UP000680206"/>
    </source>
</evidence>
<dbReference type="Pfam" id="PF00144">
    <property type="entry name" value="Beta-lactamase"/>
    <property type="match status" value="1"/>
</dbReference>
<dbReference type="EMBL" id="JAGEPF010000046">
    <property type="protein sequence ID" value="MBO2465414.1"/>
    <property type="molecule type" value="Genomic_DNA"/>
</dbReference>
<dbReference type="RefSeq" id="WP_208252265.1">
    <property type="nucleotide sequence ID" value="NZ_JAGEPF010000046.1"/>
</dbReference>
<sequence>MTGTFRRRTAVALAGVASLAVAAIATEPTFGATGPTAAGRIAGVSTHTATGLDPVALQKAIDIQPNDHVAGVVARVRQGDRQWSGQAPDTVTGKPVALNAHFRIGSISKTFVATIALQLSAEHVIDLDRSVQSYLPGLLPDRYQPITVRQLLDMTSGLPNAGGAAESVDQVIAQRQKYQPLSRLIQQALRPKGRPWPGPQFAPGTKQSYNTLNYRIVADLIEKRTGHSSANELNARIVRPLHLTQTLPDVSSAGRIRPMPHPYLHGYIPNSKGTLVDVSQQAGDDTGIISTPRDIDRFFSGLFDGKLLRPAQSKQMMAVPDVPYADSSDCAIGSDKGKACYALGLERLELSNGTTVWGKTGHDLGYAGAFFRTLPGSGAGDLRFLYAVAQASLTGGLPPTAPRLAAAAGLPLN</sequence>
<accession>A0ABS3SB52</accession>
<reference evidence="3 4" key="1">
    <citation type="submission" date="2021-03" db="EMBL/GenBank/DDBJ databases">
        <title>Actinomadura violae sp. nov., isolated from lichen in Thailand.</title>
        <authorList>
            <person name="Kanchanasin P."/>
            <person name="Saeng-In P."/>
            <person name="Phongsopitanun W."/>
            <person name="Yuki M."/>
            <person name="Kudo T."/>
            <person name="Ohkuma M."/>
            <person name="Tanasupawat S."/>
        </authorList>
    </citation>
    <scope>NUCLEOTIDE SEQUENCE [LARGE SCALE GENOMIC DNA]</scope>
    <source>
        <strain evidence="3 4">LCR2-06</strain>
    </source>
</reference>
<organism evidence="3 4">
    <name type="scientific">Actinomadura violacea</name>
    <dbReference type="NCBI Taxonomy" id="2819934"/>
    <lineage>
        <taxon>Bacteria</taxon>
        <taxon>Bacillati</taxon>
        <taxon>Actinomycetota</taxon>
        <taxon>Actinomycetes</taxon>
        <taxon>Streptosporangiales</taxon>
        <taxon>Thermomonosporaceae</taxon>
        <taxon>Actinomadura</taxon>
    </lineage>
</organism>
<evidence type="ECO:0000313" key="3">
    <source>
        <dbReference type="EMBL" id="MBO2465414.1"/>
    </source>
</evidence>
<dbReference type="SUPFAM" id="SSF56601">
    <property type="entry name" value="beta-lactamase/transpeptidase-like"/>
    <property type="match status" value="1"/>
</dbReference>
<feature type="domain" description="Beta-lactamase-related" evidence="2">
    <location>
        <begin position="67"/>
        <end position="377"/>
    </location>
</feature>
<dbReference type="InterPro" id="IPR012338">
    <property type="entry name" value="Beta-lactam/transpept-like"/>
</dbReference>
<keyword evidence="1" id="KW-0732">Signal</keyword>
<protein>
    <submittedName>
        <fullName evidence="3">Beta-lactamase family protein</fullName>
    </submittedName>
</protein>
<dbReference type="InterPro" id="IPR050491">
    <property type="entry name" value="AmpC-like"/>
</dbReference>
<dbReference type="Proteomes" id="UP000680206">
    <property type="component" value="Unassembled WGS sequence"/>
</dbReference>
<evidence type="ECO:0000256" key="1">
    <source>
        <dbReference type="SAM" id="SignalP"/>
    </source>
</evidence>
<comment type="caution">
    <text evidence="3">The sequence shown here is derived from an EMBL/GenBank/DDBJ whole genome shotgun (WGS) entry which is preliminary data.</text>
</comment>
<dbReference type="Gene3D" id="3.40.710.10">
    <property type="entry name" value="DD-peptidase/beta-lactamase superfamily"/>
    <property type="match status" value="1"/>
</dbReference>
<keyword evidence="4" id="KW-1185">Reference proteome</keyword>